<evidence type="ECO:0000313" key="1">
    <source>
        <dbReference type="EMBL" id="MFC3935659.1"/>
    </source>
</evidence>
<sequence length="106" mass="11120">MQNSEQPRRTLQSIADGLVVKAQAPISDVQAQIEYLEDSIAKLDAASCNLLARLSPVLCPCADPSERPGPARALASTELAVQISTLASRVDSVRGALADAHGRLGI</sequence>
<dbReference type="Proteomes" id="UP001595693">
    <property type="component" value="Unassembled WGS sequence"/>
</dbReference>
<name>A0ABV8DAR8_9BURK</name>
<keyword evidence="2" id="KW-1185">Reference proteome</keyword>
<comment type="caution">
    <text evidence="1">The sequence shown here is derived from an EMBL/GenBank/DDBJ whole genome shotgun (WGS) entry which is preliminary data.</text>
</comment>
<dbReference type="RefSeq" id="WP_055396561.1">
    <property type="nucleotide sequence ID" value="NZ_JAMXAX010000009.1"/>
</dbReference>
<evidence type="ECO:0000313" key="2">
    <source>
        <dbReference type="Proteomes" id="UP001595693"/>
    </source>
</evidence>
<gene>
    <name evidence="1" type="ORF">ACFOW3_13640</name>
</gene>
<protein>
    <submittedName>
        <fullName evidence="1">Uncharacterized protein</fullName>
    </submittedName>
</protein>
<organism evidence="1 2">
    <name type="scientific">Acidovorax facilis</name>
    <dbReference type="NCBI Taxonomy" id="12917"/>
    <lineage>
        <taxon>Bacteria</taxon>
        <taxon>Pseudomonadati</taxon>
        <taxon>Pseudomonadota</taxon>
        <taxon>Betaproteobacteria</taxon>
        <taxon>Burkholderiales</taxon>
        <taxon>Comamonadaceae</taxon>
        <taxon>Acidovorax</taxon>
    </lineage>
</organism>
<accession>A0ABV8DAR8</accession>
<reference evidence="2" key="1">
    <citation type="journal article" date="2019" name="Int. J. Syst. Evol. Microbiol.">
        <title>The Global Catalogue of Microorganisms (GCM) 10K type strain sequencing project: providing services to taxonomists for standard genome sequencing and annotation.</title>
        <authorList>
            <consortium name="The Broad Institute Genomics Platform"/>
            <consortium name="The Broad Institute Genome Sequencing Center for Infectious Disease"/>
            <person name="Wu L."/>
            <person name="Ma J."/>
        </authorList>
    </citation>
    <scope>NUCLEOTIDE SEQUENCE [LARGE SCALE GENOMIC DNA]</scope>
    <source>
        <strain evidence="2">CCUG 2113</strain>
    </source>
</reference>
<dbReference type="EMBL" id="JBHSAJ010000037">
    <property type="protein sequence ID" value="MFC3935659.1"/>
    <property type="molecule type" value="Genomic_DNA"/>
</dbReference>
<proteinExistence type="predicted"/>